<organism evidence="1 2">
    <name type="scientific">Canavalia gladiata</name>
    <name type="common">Sword bean</name>
    <name type="synonym">Dolichos gladiatus</name>
    <dbReference type="NCBI Taxonomy" id="3824"/>
    <lineage>
        <taxon>Eukaryota</taxon>
        <taxon>Viridiplantae</taxon>
        <taxon>Streptophyta</taxon>
        <taxon>Embryophyta</taxon>
        <taxon>Tracheophyta</taxon>
        <taxon>Spermatophyta</taxon>
        <taxon>Magnoliopsida</taxon>
        <taxon>eudicotyledons</taxon>
        <taxon>Gunneridae</taxon>
        <taxon>Pentapetalae</taxon>
        <taxon>rosids</taxon>
        <taxon>fabids</taxon>
        <taxon>Fabales</taxon>
        <taxon>Fabaceae</taxon>
        <taxon>Papilionoideae</taxon>
        <taxon>50 kb inversion clade</taxon>
        <taxon>NPAAA clade</taxon>
        <taxon>indigoferoid/millettioid clade</taxon>
        <taxon>Phaseoleae</taxon>
        <taxon>Canavalia</taxon>
    </lineage>
</organism>
<accession>A0AAN9L6V2</accession>
<sequence length="154" mass="17304">MHDDEILVDISSGVGKQKCSKENYQQQAQDMGKEGPYATYYTKACFNVIMGFRNITSSWVWCNMGLRARTTNSRCKCPLQIPNKRLGGAASSKENYLVRTKHARSCSGGIESTDHSLPQMIKYLLCEQLEELNTPMAEGKLHSNERPQGVLKIL</sequence>
<name>A0AAN9L6V2_CANGL</name>
<evidence type="ECO:0000313" key="1">
    <source>
        <dbReference type="EMBL" id="KAK7328764.1"/>
    </source>
</evidence>
<dbReference type="EMBL" id="JAYMYQ010000005">
    <property type="protein sequence ID" value="KAK7328764.1"/>
    <property type="molecule type" value="Genomic_DNA"/>
</dbReference>
<comment type="caution">
    <text evidence="1">The sequence shown here is derived from an EMBL/GenBank/DDBJ whole genome shotgun (WGS) entry which is preliminary data.</text>
</comment>
<gene>
    <name evidence="1" type="ORF">VNO77_22883</name>
</gene>
<dbReference type="AlphaFoldDB" id="A0AAN9L6V2"/>
<dbReference type="Proteomes" id="UP001367508">
    <property type="component" value="Unassembled WGS sequence"/>
</dbReference>
<reference evidence="1 2" key="1">
    <citation type="submission" date="2024-01" db="EMBL/GenBank/DDBJ databases">
        <title>The genomes of 5 underutilized Papilionoideae crops provide insights into root nodulation and disease resistanc.</title>
        <authorList>
            <person name="Jiang F."/>
        </authorList>
    </citation>
    <scope>NUCLEOTIDE SEQUENCE [LARGE SCALE GENOMIC DNA]</scope>
    <source>
        <strain evidence="1">LVBAO_FW01</strain>
        <tissue evidence="1">Leaves</tissue>
    </source>
</reference>
<keyword evidence="2" id="KW-1185">Reference proteome</keyword>
<evidence type="ECO:0000313" key="2">
    <source>
        <dbReference type="Proteomes" id="UP001367508"/>
    </source>
</evidence>
<proteinExistence type="predicted"/>
<protein>
    <submittedName>
        <fullName evidence="1">Uncharacterized protein</fullName>
    </submittedName>
</protein>